<dbReference type="EMBL" id="PZQS01000013">
    <property type="protein sequence ID" value="PVD19839.1"/>
    <property type="molecule type" value="Genomic_DNA"/>
</dbReference>
<name>A0A2T7NF80_POMCA</name>
<reference evidence="1 2" key="1">
    <citation type="submission" date="2018-04" db="EMBL/GenBank/DDBJ databases">
        <title>The genome of golden apple snail Pomacea canaliculata provides insight into stress tolerance and invasive adaptation.</title>
        <authorList>
            <person name="Liu C."/>
            <person name="Liu B."/>
            <person name="Ren Y."/>
            <person name="Zhang Y."/>
            <person name="Wang H."/>
            <person name="Li S."/>
            <person name="Jiang F."/>
            <person name="Yin L."/>
            <person name="Zhang G."/>
            <person name="Qian W."/>
            <person name="Fan W."/>
        </authorList>
    </citation>
    <scope>NUCLEOTIDE SEQUENCE [LARGE SCALE GENOMIC DNA]</scope>
    <source>
        <strain evidence="1">SZHN2017</strain>
        <tissue evidence="1">Muscle</tissue>
    </source>
</reference>
<evidence type="ECO:0000313" key="1">
    <source>
        <dbReference type="EMBL" id="PVD19839.1"/>
    </source>
</evidence>
<accession>A0A2T7NF80</accession>
<keyword evidence="2" id="KW-1185">Reference proteome</keyword>
<gene>
    <name evidence="1" type="ORF">C0Q70_20332</name>
</gene>
<proteinExistence type="predicted"/>
<comment type="caution">
    <text evidence="1">The sequence shown here is derived from an EMBL/GenBank/DDBJ whole genome shotgun (WGS) entry which is preliminary data.</text>
</comment>
<dbReference type="AlphaFoldDB" id="A0A2T7NF80"/>
<protein>
    <submittedName>
        <fullName evidence="1">Uncharacterized protein</fullName>
    </submittedName>
</protein>
<dbReference type="Proteomes" id="UP000245119">
    <property type="component" value="Linkage Group LG13"/>
</dbReference>
<organism evidence="1 2">
    <name type="scientific">Pomacea canaliculata</name>
    <name type="common">Golden apple snail</name>
    <dbReference type="NCBI Taxonomy" id="400727"/>
    <lineage>
        <taxon>Eukaryota</taxon>
        <taxon>Metazoa</taxon>
        <taxon>Spiralia</taxon>
        <taxon>Lophotrochozoa</taxon>
        <taxon>Mollusca</taxon>
        <taxon>Gastropoda</taxon>
        <taxon>Caenogastropoda</taxon>
        <taxon>Architaenioglossa</taxon>
        <taxon>Ampullarioidea</taxon>
        <taxon>Ampullariidae</taxon>
        <taxon>Pomacea</taxon>
    </lineage>
</organism>
<evidence type="ECO:0000313" key="2">
    <source>
        <dbReference type="Proteomes" id="UP000245119"/>
    </source>
</evidence>
<sequence>MCTGKRYPCVDVAVAQPTALVCLSCSSHHDTYRQHSKYYAWLSRDRYVENTHAPDMKALTHVLQPPHSSHQPISYPTHLFLLVLVEASFNTSSCYRRVSGGK</sequence>